<dbReference type="InterPro" id="IPR001787">
    <property type="entry name" value="Ribosomal_bL21"/>
</dbReference>
<evidence type="ECO:0000313" key="7">
    <source>
        <dbReference type="Proteomes" id="UP000004793"/>
    </source>
</evidence>
<proteinExistence type="inferred from homology"/>
<dbReference type="EMBL" id="AP012051">
    <property type="protein sequence ID" value="BAL81491.1"/>
    <property type="molecule type" value="Genomic_DNA"/>
</dbReference>
<evidence type="ECO:0000256" key="1">
    <source>
        <dbReference type="ARBA" id="ARBA00008563"/>
    </source>
</evidence>
<dbReference type="PANTHER" id="PTHR21349:SF0">
    <property type="entry name" value="LARGE RIBOSOMAL SUBUNIT PROTEIN BL21M"/>
    <property type="match status" value="1"/>
</dbReference>
<evidence type="ECO:0000256" key="4">
    <source>
        <dbReference type="HAMAP-Rule" id="MF_01363"/>
    </source>
</evidence>
<evidence type="ECO:0000256" key="3">
    <source>
        <dbReference type="ARBA" id="ARBA00023274"/>
    </source>
</evidence>
<comment type="subunit">
    <text evidence="4">Part of the 50S ribosomal subunit. Contacts protein L20.</text>
</comment>
<dbReference type="GO" id="GO:1990904">
    <property type="term" value="C:ribonucleoprotein complex"/>
    <property type="evidence" value="ECO:0007669"/>
    <property type="project" value="UniProtKB-KW"/>
</dbReference>
<sequence>MEAIIKTGGHQYRVKEGDTIKVQKIDQEVGTKVKFDEVLLLKDGEKVIVGNPKVENAYVEGTIKEQGREKKIIVFFYRHKTRNKKKQGHRQPYTLVTIDKIVGEVS</sequence>
<dbReference type="RefSeq" id="WP_014453886.1">
    <property type="nucleotide sequence ID" value="NC_017096.1"/>
</dbReference>
<evidence type="ECO:0000256" key="2">
    <source>
        <dbReference type="ARBA" id="ARBA00022980"/>
    </source>
</evidence>
<keyword evidence="4 5" id="KW-0694">RNA-binding</keyword>
<keyword evidence="2 4" id="KW-0689">Ribosomal protein</keyword>
<dbReference type="GO" id="GO:0003735">
    <property type="term" value="F:structural constituent of ribosome"/>
    <property type="evidence" value="ECO:0007669"/>
    <property type="project" value="InterPro"/>
</dbReference>
<reference evidence="6 7" key="1">
    <citation type="submission" date="2011-01" db="EMBL/GenBank/DDBJ databases">
        <title>Whole genome sequence of Caldisericum exile AZM16c01.</title>
        <authorList>
            <person name="Narita-Yamada S."/>
            <person name="Kawakoshi A."/>
            <person name="Nakamura S."/>
            <person name="Sasagawa M."/>
            <person name="Fukada J."/>
            <person name="Sekine M."/>
            <person name="Kato Y."/>
            <person name="Fukai R."/>
            <person name="Sasaki K."/>
            <person name="Hanamaki A."/>
            <person name="Narita H."/>
            <person name="Konno Y."/>
            <person name="Mori K."/>
            <person name="Yamazaki S."/>
            <person name="Suzuki K."/>
            <person name="Fujita N."/>
        </authorList>
    </citation>
    <scope>NUCLEOTIDE SEQUENCE [LARGE SCALE GENOMIC DNA]</scope>
    <source>
        <strain evidence="7">DSM 21853 / NBRC 104410 / AZM16c01</strain>
    </source>
</reference>
<evidence type="ECO:0000313" key="6">
    <source>
        <dbReference type="EMBL" id="BAL81491.1"/>
    </source>
</evidence>
<dbReference type="OrthoDB" id="9813334at2"/>
<evidence type="ECO:0000256" key="5">
    <source>
        <dbReference type="RuleBase" id="RU000562"/>
    </source>
</evidence>
<dbReference type="Proteomes" id="UP000004793">
    <property type="component" value="Chromosome"/>
</dbReference>
<keyword evidence="7" id="KW-1185">Reference proteome</keyword>
<dbReference type="GO" id="GO:0005737">
    <property type="term" value="C:cytoplasm"/>
    <property type="evidence" value="ECO:0007669"/>
    <property type="project" value="UniProtKB-ARBA"/>
</dbReference>
<comment type="similarity">
    <text evidence="1 4 5">Belongs to the bacterial ribosomal protein bL21 family.</text>
</comment>
<dbReference type="PANTHER" id="PTHR21349">
    <property type="entry name" value="50S RIBOSOMAL PROTEIN L21"/>
    <property type="match status" value="1"/>
</dbReference>
<dbReference type="GO" id="GO:0006412">
    <property type="term" value="P:translation"/>
    <property type="evidence" value="ECO:0007669"/>
    <property type="project" value="UniProtKB-UniRule"/>
</dbReference>
<dbReference type="SUPFAM" id="SSF141091">
    <property type="entry name" value="L21p-like"/>
    <property type="match status" value="1"/>
</dbReference>
<dbReference type="NCBIfam" id="TIGR00061">
    <property type="entry name" value="L21"/>
    <property type="match status" value="1"/>
</dbReference>
<dbReference type="KEGG" id="cex:CSE_13650"/>
<accession>A0A7U6GFQ4</accession>
<dbReference type="HAMAP" id="MF_01363">
    <property type="entry name" value="Ribosomal_bL21"/>
    <property type="match status" value="1"/>
</dbReference>
<dbReference type="AlphaFoldDB" id="A0A7U6GFQ4"/>
<organism evidence="6 7">
    <name type="scientific">Caldisericum exile (strain DSM 21853 / NBRC 104410 / AZM16c01)</name>
    <dbReference type="NCBI Taxonomy" id="511051"/>
    <lineage>
        <taxon>Bacteria</taxon>
        <taxon>Pseudomonadati</taxon>
        <taxon>Caldisericota/Cryosericota group</taxon>
        <taxon>Caldisericota</taxon>
        <taxon>Caldisericia</taxon>
        <taxon>Caldisericales</taxon>
        <taxon>Caldisericaceae</taxon>
        <taxon>Caldisericum</taxon>
    </lineage>
</organism>
<keyword evidence="3 4" id="KW-0687">Ribonucleoprotein</keyword>
<dbReference type="GO" id="GO:0019843">
    <property type="term" value="F:rRNA binding"/>
    <property type="evidence" value="ECO:0007669"/>
    <property type="project" value="UniProtKB-UniRule"/>
</dbReference>
<gene>
    <name evidence="4 6" type="primary">rplU</name>
    <name evidence="6" type="ordered locus">CSE_13650</name>
</gene>
<dbReference type="GO" id="GO:0005840">
    <property type="term" value="C:ribosome"/>
    <property type="evidence" value="ECO:0007669"/>
    <property type="project" value="UniProtKB-KW"/>
</dbReference>
<dbReference type="Pfam" id="PF00829">
    <property type="entry name" value="Ribosomal_L21p"/>
    <property type="match status" value="1"/>
</dbReference>
<comment type="function">
    <text evidence="4 5">This protein binds to 23S rRNA in the presence of protein L20.</text>
</comment>
<keyword evidence="4 5" id="KW-0699">rRNA-binding</keyword>
<name>A0A7U6GFQ4_CALEA</name>
<protein>
    <recommendedName>
        <fullName evidence="4">Large ribosomal subunit protein bL21</fullName>
    </recommendedName>
</protein>
<dbReference type="InterPro" id="IPR036164">
    <property type="entry name" value="bL21-like_sf"/>
</dbReference>
<dbReference type="InterPro" id="IPR028909">
    <property type="entry name" value="bL21-like"/>
</dbReference>